<dbReference type="Proteomes" id="UP001497480">
    <property type="component" value="Unassembled WGS sequence"/>
</dbReference>
<gene>
    <name evidence="2" type="ORF">LLUT_LOCUS21027</name>
</gene>
<keyword evidence="1" id="KW-1133">Transmembrane helix</keyword>
<keyword evidence="1" id="KW-0472">Membrane</keyword>
<proteinExistence type="predicted"/>
<name>A0AAV1XFP5_LUPLU</name>
<accession>A0AAV1XFP5</accession>
<evidence type="ECO:0000256" key="1">
    <source>
        <dbReference type="SAM" id="Phobius"/>
    </source>
</evidence>
<dbReference type="AlphaFoldDB" id="A0AAV1XFP5"/>
<keyword evidence="3" id="KW-1185">Reference proteome</keyword>
<reference evidence="2 3" key="1">
    <citation type="submission" date="2024-03" db="EMBL/GenBank/DDBJ databases">
        <authorList>
            <person name="Martinez-Hernandez J."/>
        </authorList>
    </citation>
    <scope>NUCLEOTIDE SEQUENCE [LARGE SCALE GENOMIC DNA]</scope>
</reference>
<organism evidence="2 3">
    <name type="scientific">Lupinus luteus</name>
    <name type="common">European yellow lupine</name>
    <dbReference type="NCBI Taxonomy" id="3873"/>
    <lineage>
        <taxon>Eukaryota</taxon>
        <taxon>Viridiplantae</taxon>
        <taxon>Streptophyta</taxon>
        <taxon>Embryophyta</taxon>
        <taxon>Tracheophyta</taxon>
        <taxon>Spermatophyta</taxon>
        <taxon>Magnoliopsida</taxon>
        <taxon>eudicotyledons</taxon>
        <taxon>Gunneridae</taxon>
        <taxon>Pentapetalae</taxon>
        <taxon>rosids</taxon>
        <taxon>fabids</taxon>
        <taxon>Fabales</taxon>
        <taxon>Fabaceae</taxon>
        <taxon>Papilionoideae</taxon>
        <taxon>50 kb inversion clade</taxon>
        <taxon>genistoids sensu lato</taxon>
        <taxon>core genistoids</taxon>
        <taxon>Genisteae</taxon>
        <taxon>Lupinus</taxon>
    </lineage>
</organism>
<evidence type="ECO:0000313" key="3">
    <source>
        <dbReference type="Proteomes" id="UP001497480"/>
    </source>
</evidence>
<protein>
    <submittedName>
        <fullName evidence="2">Uncharacterized protein</fullName>
    </submittedName>
</protein>
<sequence>MGVGSSGTCLIPLKQDLGFDPCGWKKCPLRELAPYTCGCSQLGQNCLRFIAKTLLLHEATAASRWLNSPCSTILASSHHHQSSQTTKPKSQIPKIEREESDAGLKLLEDHIQRIIVKKKLPLIGFHFFLVLPFGSHQHLHLPPSFKISPPNATTTTLYLSPFNSFLANGYKWQGIEAVAEATALAAATVPHRVGANVKTMVAVAAVLTGIVAPHFLLVYLFVIFRLMLDPKISGTHSSVLVLSKMFIFRKITGRVYHFPLFCYLVRTILLSIE</sequence>
<keyword evidence="1" id="KW-0812">Transmembrane</keyword>
<feature type="transmembrane region" description="Helical" evidence="1">
    <location>
        <begin position="200"/>
        <end position="224"/>
    </location>
</feature>
<evidence type="ECO:0000313" key="2">
    <source>
        <dbReference type="EMBL" id="CAL0319967.1"/>
    </source>
</evidence>
<dbReference type="EMBL" id="CAXHTB010000014">
    <property type="protein sequence ID" value="CAL0319967.1"/>
    <property type="molecule type" value="Genomic_DNA"/>
</dbReference>
<comment type="caution">
    <text evidence="2">The sequence shown here is derived from an EMBL/GenBank/DDBJ whole genome shotgun (WGS) entry which is preliminary data.</text>
</comment>